<dbReference type="InterPro" id="IPR035367">
    <property type="entry name" value="Nrap_D2"/>
</dbReference>
<evidence type="ECO:0000256" key="5">
    <source>
        <dbReference type="RuleBase" id="RU364032"/>
    </source>
</evidence>
<organism evidence="12 13">
    <name type="scientific">Aulographum hederae CBS 113979</name>
    <dbReference type="NCBI Taxonomy" id="1176131"/>
    <lineage>
        <taxon>Eukaryota</taxon>
        <taxon>Fungi</taxon>
        <taxon>Dikarya</taxon>
        <taxon>Ascomycota</taxon>
        <taxon>Pezizomycotina</taxon>
        <taxon>Dothideomycetes</taxon>
        <taxon>Pleosporomycetidae</taxon>
        <taxon>Aulographales</taxon>
        <taxon>Aulographaceae</taxon>
    </lineage>
</organism>
<evidence type="ECO:0000256" key="1">
    <source>
        <dbReference type="ARBA" id="ARBA00004604"/>
    </source>
</evidence>
<dbReference type="EMBL" id="ML977149">
    <property type="protein sequence ID" value="KAF1988268.1"/>
    <property type="molecule type" value="Genomic_DNA"/>
</dbReference>
<dbReference type="InterPro" id="IPR035082">
    <property type="entry name" value="Nrap_D1"/>
</dbReference>
<dbReference type="GO" id="GO:0003723">
    <property type="term" value="F:RNA binding"/>
    <property type="evidence" value="ECO:0007669"/>
    <property type="project" value="UniProtKB-KW"/>
</dbReference>
<evidence type="ECO:0000256" key="2">
    <source>
        <dbReference type="ARBA" id="ARBA00006674"/>
    </source>
</evidence>
<dbReference type="AlphaFoldDB" id="A0A6G1H5N5"/>
<dbReference type="InterPro" id="IPR035368">
    <property type="entry name" value="Nrap_D3"/>
</dbReference>
<evidence type="ECO:0000259" key="8">
    <source>
        <dbReference type="Pfam" id="PF17404"/>
    </source>
</evidence>
<dbReference type="Pfam" id="PF17405">
    <property type="entry name" value="Nrap_D4"/>
    <property type="match status" value="1"/>
</dbReference>
<dbReference type="OrthoDB" id="10251401at2759"/>
<feature type="domain" description="Nrap protein" evidence="9">
    <location>
        <begin position="594"/>
        <end position="789"/>
    </location>
</feature>
<dbReference type="PANTHER" id="PTHR17972">
    <property type="entry name" value="NUCLEOLAR RNA-ASSOCIATED PROTEIN"/>
    <property type="match status" value="1"/>
</dbReference>
<feature type="domain" description="Nrap protein" evidence="11">
    <location>
        <begin position="956"/>
        <end position="1085"/>
    </location>
</feature>
<reference evidence="12" key="1">
    <citation type="journal article" date="2020" name="Stud. Mycol.">
        <title>101 Dothideomycetes genomes: a test case for predicting lifestyles and emergence of pathogens.</title>
        <authorList>
            <person name="Haridas S."/>
            <person name="Albert R."/>
            <person name="Binder M."/>
            <person name="Bloem J."/>
            <person name="Labutti K."/>
            <person name="Salamov A."/>
            <person name="Andreopoulos B."/>
            <person name="Baker S."/>
            <person name="Barry K."/>
            <person name="Bills G."/>
            <person name="Bluhm B."/>
            <person name="Cannon C."/>
            <person name="Castanera R."/>
            <person name="Culley D."/>
            <person name="Daum C."/>
            <person name="Ezra D."/>
            <person name="Gonzalez J."/>
            <person name="Henrissat B."/>
            <person name="Kuo A."/>
            <person name="Liang C."/>
            <person name="Lipzen A."/>
            <person name="Lutzoni F."/>
            <person name="Magnuson J."/>
            <person name="Mondo S."/>
            <person name="Nolan M."/>
            <person name="Ohm R."/>
            <person name="Pangilinan J."/>
            <person name="Park H.-J."/>
            <person name="Ramirez L."/>
            <person name="Alfaro M."/>
            <person name="Sun H."/>
            <person name="Tritt A."/>
            <person name="Yoshinaga Y."/>
            <person name="Zwiers L.-H."/>
            <person name="Turgeon B."/>
            <person name="Goodwin S."/>
            <person name="Spatafora J."/>
            <person name="Crous P."/>
            <person name="Grigoriev I."/>
        </authorList>
    </citation>
    <scope>NUCLEOTIDE SEQUENCE</scope>
    <source>
        <strain evidence="12">CBS 113979</strain>
    </source>
</reference>
<evidence type="ECO:0000259" key="7">
    <source>
        <dbReference type="Pfam" id="PF17403"/>
    </source>
</evidence>
<gene>
    <name evidence="12" type="ORF">K402DRAFT_328900</name>
</gene>
<evidence type="ECO:0000259" key="11">
    <source>
        <dbReference type="Pfam" id="PF17407"/>
    </source>
</evidence>
<keyword evidence="5" id="KW-0687">Ribonucleoprotein</keyword>
<dbReference type="Pfam" id="PF03813">
    <property type="entry name" value="Nrap"/>
    <property type="match status" value="1"/>
</dbReference>
<keyword evidence="13" id="KW-1185">Reference proteome</keyword>
<protein>
    <recommendedName>
        <fullName evidence="5">U3 small nucleolar RNA-associated protein 22</fullName>
    </recommendedName>
</protein>
<feature type="domain" description="Nrap protein" evidence="6">
    <location>
        <begin position="125"/>
        <end position="271"/>
    </location>
</feature>
<dbReference type="Pfam" id="PF17406">
    <property type="entry name" value="Nrap_D5"/>
    <property type="match status" value="1"/>
</dbReference>
<evidence type="ECO:0000313" key="12">
    <source>
        <dbReference type="EMBL" id="KAF1988268.1"/>
    </source>
</evidence>
<dbReference type="Proteomes" id="UP000800041">
    <property type="component" value="Unassembled WGS sequence"/>
</dbReference>
<keyword evidence="5" id="KW-0698">rRNA processing</keyword>
<dbReference type="GO" id="GO:0032545">
    <property type="term" value="C:CURI complex"/>
    <property type="evidence" value="ECO:0007669"/>
    <property type="project" value="TreeGrafter"/>
</dbReference>
<dbReference type="Gene3D" id="3.30.70.3030">
    <property type="match status" value="1"/>
</dbReference>
<dbReference type="GO" id="GO:0006409">
    <property type="term" value="P:tRNA export from nucleus"/>
    <property type="evidence" value="ECO:0007669"/>
    <property type="project" value="TreeGrafter"/>
</dbReference>
<dbReference type="GO" id="GO:0034456">
    <property type="term" value="C:UTP-C complex"/>
    <property type="evidence" value="ECO:0007669"/>
    <property type="project" value="TreeGrafter"/>
</dbReference>
<dbReference type="Pfam" id="PF17404">
    <property type="entry name" value="Nrap_D3"/>
    <property type="match status" value="1"/>
</dbReference>
<evidence type="ECO:0000256" key="3">
    <source>
        <dbReference type="ARBA" id="ARBA00022884"/>
    </source>
</evidence>
<dbReference type="InterPro" id="IPR035371">
    <property type="entry name" value="Nrap_D6"/>
</dbReference>
<dbReference type="PANTHER" id="PTHR17972:SF0">
    <property type="entry name" value="NUCLEOLAR PROTEIN 6"/>
    <property type="match status" value="1"/>
</dbReference>
<accession>A0A6G1H5N5</accession>
<keyword evidence="4 5" id="KW-0539">Nucleus</keyword>
<evidence type="ECO:0000313" key="13">
    <source>
        <dbReference type="Proteomes" id="UP000800041"/>
    </source>
</evidence>
<dbReference type="Pfam" id="PF17403">
    <property type="entry name" value="Nrap_D2"/>
    <property type="match status" value="1"/>
</dbReference>
<feature type="domain" description="Nrap protein" evidence="8">
    <location>
        <begin position="422"/>
        <end position="572"/>
    </location>
</feature>
<sequence length="1089" mass="120868">MKKPKTYGSGDIYTGEMFKSNVFKLQMDELLEDCAFKHGKREKEAEGVLHTLKSIIEKIPDREPLSIGDAERNLAKFSKIAVPFPNPGPPSDAQYKLQYSRPSNINVVGSYALKVASRLGSELVIDLVVKMPASLFQEKDYMNHRYFNKRAYYLACLAAGIKNSSLKDGKFILHYDLLNGNYLQPTVIVQSSSESQNGHNAKARWKIQIIPVVEDSVFATNKTMPDKNCIRPKATANEVTSLPPTPFYNASLRSDSCFSGYLRLLHDASKSCDSFKDACILGSVWLRQRGFSSEIQSGGFGNFEWAATMALLLTGGGPKGKPRLSSGYSSYQLFKAQLQFLEEVTLTKKAVNIGQEIISAPKDNQDPVLFDGERMMNILFKMSPWSYELLKQEAEATVASLGESAFDQFESTFITRADHPLLRQDCLIQLPVQTLLSSSRLDRDEESIMLACRKLFRVLKRGLSDRVSCVAVFVPQTKPWDVKKKMTGLDLSENVTIGLTYRPENSSRTVDHGPTAEEKKEAAAFRQFWGEKAELRRFKDGSILESLVWSTKESNKSIVEQIVRYVIARHFNDDLSEAMVVVGDQVSSMIPSGASTSGAFQPMMGAFTELEQDIRSLEDLPLTVRELVAASPSLSYSSLDIPGSSRSGTPPADVVLQFEGSSRWPDDLAAIQRTKIAFLLRVGDLLEEMNASRYSCQLGLENSHSEILNQAFLDIRSSSASATFRLRIHCDREQSLLSSVLDTKAAKPLPGTGPQITQSDRDAAAAALRAYKRDFLSRPAHTAACRAIATRFPAYTPTVRLLKKWFSSHLLAPHFPDELIELFATLTFTRPEPWTTPSSPSTGFFRTIAFLARWDWRQEPLVVDFAGEEDSKMTSAEVKETMMKYEAWRRIDPSMNRVAMFAASSAVSDGAMWTDGRPARVVAGRMTALARAAAAAIKEKGVEVGLHPEMLFSSALQDYDFVLRLDPSVTRKEKGDKLKAKFKNLELAAEGAGFSMKGSVDPAQSFLEGLQYTYGDAVVLFYGGRGSSVIAGLWNPAHLESRKLKVRMGYSSLPVAKGEEAEVKMNRDAILAEMARLGGDMVKKVELMK</sequence>
<feature type="domain" description="Nrap protein" evidence="10">
    <location>
        <begin position="792"/>
        <end position="953"/>
    </location>
</feature>
<feature type="domain" description="Nrap protein" evidence="7">
    <location>
        <begin position="274"/>
        <end position="416"/>
    </location>
</feature>
<evidence type="ECO:0000256" key="4">
    <source>
        <dbReference type="ARBA" id="ARBA00023242"/>
    </source>
</evidence>
<comment type="similarity">
    <text evidence="2 5">Belongs to the NRAP family.</text>
</comment>
<keyword evidence="5" id="KW-0690">Ribosome biogenesis</keyword>
<dbReference type="Gene3D" id="1.10.1410.10">
    <property type="match status" value="1"/>
</dbReference>
<dbReference type="InterPro" id="IPR035370">
    <property type="entry name" value="Nrap_D5"/>
</dbReference>
<keyword evidence="3 5" id="KW-0694">RNA-binding</keyword>
<comment type="subcellular location">
    <subcellularLocation>
        <location evidence="1 5">Nucleus</location>
        <location evidence="1 5">Nucleolus</location>
    </subcellularLocation>
</comment>
<name>A0A6G1H5N5_9PEZI</name>
<dbReference type="Pfam" id="PF17407">
    <property type="entry name" value="Nrap_D6"/>
    <property type="match status" value="1"/>
</dbReference>
<dbReference type="GO" id="GO:0006364">
    <property type="term" value="P:rRNA processing"/>
    <property type="evidence" value="ECO:0007669"/>
    <property type="project" value="UniProtKB-KW"/>
</dbReference>
<proteinExistence type="inferred from homology"/>
<evidence type="ECO:0000259" key="10">
    <source>
        <dbReference type="Pfam" id="PF17406"/>
    </source>
</evidence>
<dbReference type="InterPro" id="IPR035369">
    <property type="entry name" value="Nrap_D4"/>
</dbReference>
<dbReference type="GO" id="GO:0032040">
    <property type="term" value="C:small-subunit processome"/>
    <property type="evidence" value="ECO:0007669"/>
    <property type="project" value="TreeGrafter"/>
</dbReference>
<evidence type="ECO:0000259" key="9">
    <source>
        <dbReference type="Pfam" id="PF17405"/>
    </source>
</evidence>
<evidence type="ECO:0000259" key="6">
    <source>
        <dbReference type="Pfam" id="PF03813"/>
    </source>
</evidence>
<dbReference type="InterPro" id="IPR005554">
    <property type="entry name" value="NOL6/Upt22"/>
</dbReference>